<dbReference type="Pfam" id="PF05199">
    <property type="entry name" value="GMC_oxred_C"/>
    <property type="match status" value="1"/>
</dbReference>
<name>X8AMY2_MYCXE</name>
<dbReference type="Gene3D" id="3.50.50.60">
    <property type="entry name" value="FAD/NAD(P)-binding domain"/>
    <property type="match status" value="1"/>
</dbReference>
<evidence type="ECO:0000313" key="6">
    <source>
        <dbReference type="EMBL" id="EUA32964.1"/>
    </source>
</evidence>
<evidence type="ECO:0000256" key="2">
    <source>
        <dbReference type="ARBA" id="ARBA00022630"/>
    </source>
</evidence>
<keyword evidence="4" id="KW-0560">Oxidoreductase</keyword>
<gene>
    <name evidence="6" type="ORF">I553_9074</name>
</gene>
<dbReference type="PANTHER" id="PTHR46056">
    <property type="entry name" value="LONG-CHAIN-ALCOHOL OXIDASE"/>
    <property type="match status" value="1"/>
</dbReference>
<evidence type="ECO:0000256" key="1">
    <source>
        <dbReference type="ARBA" id="ARBA00010790"/>
    </source>
</evidence>
<organism evidence="6">
    <name type="scientific">Mycobacterium xenopi 4042</name>
    <dbReference type="NCBI Taxonomy" id="1299334"/>
    <lineage>
        <taxon>Bacteria</taxon>
        <taxon>Bacillati</taxon>
        <taxon>Actinomycetota</taxon>
        <taxon>Actinomycetes</taxon>
        <taxon>Mycobacteriales</taxon>
        <taxon>Mycobacteriaceae</taxon>
        <taxon>Mycobacterium</taxon>
    </lineage>
</organism>
<proteinExistence type="inferred from homology"/>
<comment type="similarity">
    <text evidence="1">Belongs to the GMC oxidoreductase family.</text>
</comment>
<dbReference type="SUPFAM" id="SSF51905">
    <property type="entry name" value="FAD/NAD(P)-binding domain"/>
    <property type="match status" value="1"/>
</dbReference>
<evidence type="ECO:0000259" key="5">
    <source>
        <dbReference type="Pfam" id="PF05199"/>
    </source>
</evidence>
<dbReference type="GO" id="GO:0016614">
    <property type="term" value="F:oxidoreductase activity, acting on CH-OH group of donors"/>
    <property type="evidence" value="ECO:0007669"/>
    <property type="project" value="InterPro"/>
</dbReference>
<evidence type="ECO:0000256" key="3">
    <source>
        <dbReference type="ARBA" id="ARBA00022827"/>
    </source>
</evidence>
<keyword evidence="2" id="KW-0285">Flavoprotein</keyword>
<evidence type="ECO:0000256" key="4">
    <source>
        <dbReference type="ARBA" id="ARBA00023002"/>
    </source>
</evidence>
<dbReference type="InterPro" id="IPR036188">
    <property type="entry name" value="FAD/NAD-bd_sf"/>
</dbReference>
<accession>X8AMY2</accession>
<dbReference type="InterPro" id="IPR007867">
    <property type="entry name" value="GMC_OxRtase_C"/>
</dbReference>
<dbReference type="EMBL" id="JAOB01000050">
    <property type="protein sequence ID" value="EUA32964.1"/>
    <property type="molecule type" value="Genomic_DNA"/>
</dbReference>
<reference evidence="6" key="1">
    <citation type="submission" date="2014-01" db="EMBL/GenBank/DDBJ databases">
        <authorList>
            <person name="Brown-Elliot B."/>
            <person name="Wallace R."/>
            <person name="Lenaerts A."/>
            <person name="Ordway D."/>
            <person name="DeGroote M.A."/>
            <person name="Parker T."/>
            <person name="Sizemore C."/>
            <person name="Tallon L.J."/>
            <person name="Sadzewicz L.K."/>
            <person name="Sengamalay N."/>
            <person name="Fraser C.M."/>
            <person name="Hine E."/>
            <person name="Shefchek K.A."/>
            <person name="Das S.P."/>
            <person name="Tettelin H."/>
        </authorList>
    </citation>
    <scope>NUCLEOTIDE SEQUENCE [LARGE SCALE GENOMIC DNA]</scope>
    <source>
        <strain evidence="6">4042</strain>
    </source>
</reference>
<comment type="caution">
    <text evidence="6">The sequence shown here is derived from an EMBL/GenBank/DDBJ whole genome shotgun (WGS) entry which is preliminary data.</text>
</comment>
<dbReference type="PANTHER" id="PTHR46056:SF12">
    <property type="entry name" value="LONG-CHAIN-ALCOHOL OXIDASE"/>
    <property type="match status" value="1"/>
</dbReference>
<protein>
    <submittedName>
        <fullName evidence="6">GMC oxidoreductase family protein</fullName>
    </submittedName>
</protein>
<sequence length="90" mass="9611">MKQVFEPFRKITIGAAKGNGHLAHVCGTCRFGTDPKSSVLDPQNRAHEVDNLYVVDGSFFPSSAGLNPGLTIAANALRVAAHLNHVHFAT</sequence>
<dbReference type="PATRIC" id="fig|1299334.3.peg.5493"/>
<keyword evidence="3" id="KW-0274">FAD</keyword>
<feature type="domain" description="Glucose-methanol-choline oxidoreductase C-terminal" evidence="5">
    <location>
        <begin position="21"/>
        <end position="76"/>
    </location>
</feature>
<dbReference type="AlphaFoldDB" id="X8AMY2"/>